<proteinExistence type="predicted"/>
<organism evidence="4 5">
    <name type="scientific">Paenibacillus mellifer</name>
    <dbReference type="NCBI Taxonomy" id="2937794"/>
    <lineage>
        <taxon>Bacteria</taxon>
        <taxon>Bacillati</taxon>
        <taxon>Bacillota</taxon>
        <taxon>Bacilli</taxon>
        <taxon>Bacillales</taxon>
        <taxon>Paenibacillaceae</taxon>
        <taxon>Paenibacillus</taxon>
    </lineage>
</organism>
<dbReference type="SUPFAM" id="SSF46785">
    <property type="entry name" value="Winged helix' DNA-binding domain"/>
    <property type="match status" value="1"/>
</dbReference>
<dbReference type="InterPro" id="IPR036390">
    <property type="entry name" value="WH_DNA-bd_sf"/>
</dbReference>
<dbReference type="PANTHER" id="PTHR43252">
    <property type="entry name" value="TRANSCRIPTIONAL REGULATOR YQJI"/>
    <property type="match status" value="1"/>
</dbReference>
<dbReference type="AlphaFoldDB" id="A0A9X1XX69"/>
<dbReference type="Pfam" id="PF03551">
    <property type="entry name" value="PadR"/>
    <property type="match status" value="1"/>
</dbReference>
<dbReference type="InterPro" id="IPR005149">
    <property type="entry name" value="Tscrpt_reg_PadR_N"/>
</dbReference>
<keyword evidence="5" id="KW-1185">Reference proteome</keyword>
<name>A0A9X1XX69_9BACL</name>
<evidence type="ECO:0000313" key="5">
    <source>
        <dbReference type="Proteomes" id="UP001139534"/>
    </source>
</evidence>
<reference evidence="4" key="1">
    <citation type="submission" date="2022-04" db="EMBL/GenBank/DDBJ databases">
        <authorList>
            <person name="Seo M.-J."/>
        </authorList>
    </citation>
    <scope>NUCLEOTIDE SEQUENCE</scope>
    <source>
        <strain evidence="4">MBLB2552</strain>
    </source>
</reference>
<protein>
    <submittedName>
        <fullName evidence="4">DUF4180 domain-containing protein</fullName>
    </submittedName>
</protein>
<dbReference type="PANTHER" id="PTHR43252:SF6">
    <property type="entry name" value="NEGATIVE TRANSCRIPTION REGULATOR PADR"/>
    <property type="match status" value="1"/>
</dbReference>
<sequence length="307" mass="34956">MSINYAILGMLSARSLTGYDLKKIIQDSPFMPWSGNNNQIYKALVELLEEGWVTNEVHHQDSAPSKKIYTITDAGREELKAWVLSPPELPEFKNTFLVRLAWADSLGPSELNALLTGYEQEIYLQIAVEEEKLRRGEFSPRRTTREAYLWDQVHGRVLEQYRSELDWIRQLREDLGIRHPKEGENHTMNYQLVEKNNQTIVVVTSAEPPISNGKDAIGLIEVCIEHNAGRLVIHAETLSEDFFNLRTGLAGEILQKFVNFSLRAAIVVVEGSLIKGRMKELLAESNRGNMFRVFASQVEAEDWLAGE</sequence>
<evidence type="ECO:0000259" key="3">
    <source>
        <dbReference type="Pfam" id="PF13788"/>
    </source>
</evidence>
<dbReference type="Pfam" id="PF10400">
    <property type="entry name" value="Vir_act_alpha_C"/>
    <property type="match status" value="1"/>
</dbReference>
<evidence type="ECO:0000313" key="4">
    <source>
        <dbReference type="EMBL" id="MCK8486583.1"/>
    </source>
</evidence>
<dbReference type="Proteomes" id="UP001139534">
    <property type="component" value="Unassembled WGS sequence"/>
</dbReference>
<feature type="domain" description="Transcription regulator PadR N-terminal" evidence="1">
    <location>
        <begin position="7"/>
        <end position="80"/>
    </location>
</feature>
<gene>
    <name evidence="4" type="ORF">M0651_05265</name>
</gene>
<dbReference type="InterPro" id="IPR025438">
    <property type="entry name" value="DUF4180"/>
</dbReference>
<dbReference type="RefSeq" id="WP_248550794.1">
    <property type="nucleotide sequence ID" value="NZ_JALPRK010000003.1"/>
</dbReference>
<feature type="domain" description="DUF4180" evidence="3">
    <location>
        <begin position="196"/>
        <end position="304"/>
    </location>
</feature>
<comment type="caution">
    <text evidence="4">The sequence shown here is derived from an EMBL/GenBank/DDBJ whole genome shotgun (WGS) entry which is preliminary data.</text>
</comment>
<dbReference type="InterPro" id="IPR036388">
    <property type="entry name" value="WH-like_DNA-bd_sf"/>
</dbReference>
<evidence type="ECO:0000259" key="2">
    <source>
        <dbReference type="Pfam" id="PF10400"/>
    </source>
</evidence>
<dbReference type="Gene3D" id="1.10.10.10">
    <property type="entry name" value="Winged helix-like DNA-binding domain superfamily/Winged helix DNA-binding domain"/>
    <property type="match status" value="1"/>
</dbReference>
<feature type="domain" description="Transcription regulator PadR C-terminal" evidence="2">
    <location>
        <begin position="93"/>
        <end position="175"/>
    </location>
</feature>
<accession>A0A9X1XX69</accession>
<dbReference type="InterPro" id="IPR018309">
    <property type="entry name" value="Tscrpt_reg_PadR_C"/>
</dbReference>
<dbReference type="EMBL" id="JALPRK010000003">
    <property type="protein sequence ID" value="MCK8486583.1"/>
    <property type="molecule type" value="Genomic_DNA"/>
</dbReference>
<dbReference type="Pfam" id="PF13788">
    <property type="entry name" value="DUF4180"/>
    <property type="match status" value="1"/>
</dbReference>
<evidence type="ECO:0000259" key="1">
    <source>
        <dbReference type="Pfam" id="PF03551"/>
    </source>
</evidence>